<accession>A0AA38WIX7</accession>
<dbReference type="CDD" id="cd00685">
    <property type="entry name" value="Trans_IPPS_HT"/>
    <property type="match status" value="1"/>
</dbReference>
<dbReference type="GO" id="GO:0045337">
    <property type="term" value="P:farnesyl diphosphate biosynthetic process"/>
    <property type="evidence" value="ECO:0007669"/>
    <property type="project" value="TreeGrafter"/>
</dbReference>
<evidence type="ECO:0000256" key="2">
    <source>
        <dbReference type="ARBA" id="ARBA00006706"/>
    </source>
</evidence>
<keyword evidence="4" id="KW-0479">Metal-binding</keyword>
<feature type="non-terminal residue" evidence="8">
    <location>
        <position position="1"/>
    </location>
</feature>
<evidence type="ECO:0000313" key="8">
    <source>
        <dbReference type="EMBL" id="KAJ9562732.1"/>
    </source>
</evidence>
<organism evidence="8 9">
    <name type="scientific">Centaurea solstitialis</name>
    <name type="common">yellow star-thistle</name>
    <dbReference type="NCBI Taxonomy" id="347529"/>
    <lineage>
        <taxon>Eukaryota</taxon>
        <taxon>Viridiplantae</taxon>
        <taxon>Streptophyta</taxon>
        <taxon>Embryophyta</taxon>
        <taxon>Tracheophyta</taxon>
        <taxon>Spermatophyta</taxon>
        <taxon>Magnoliopsida</taxon>
        <taxon>eudicotyledons</taxon>
        <taxon>Gunneridae</taxon>
        <taxon>Pentapetalae</taxon>
        <taxon>asterids</taxon>
        <taxon>campanulids</taxon>
        <taxon>Asterales</taxon>
        <taxon>Asteraceae</taxon>
        <taxon>Carduoideae</taxon>
        <taxon>Cardueae</taxon>
        <taxon>Centaureinae</taxon>
        <taxon>Centaurea</taxon>
    </lineage>
</organism>
<dbReference type="AlphaFoldDB" id="A0AA38WIX7"/>
<proteinExistence type="inferred from homology"/>
<evidence type="ECO:0000256" key="3">
    <source>
        <dbReference type="ARBA" id="ARBA00022679"/>
    </source>
</evidence>
<dbReference type="InterPro" id="IPR008949">
    <property type="entry name" value="Isoprenoid_synthase_dom_sf"/>
</dbReference>
<comment type="cofactor">
    <cofactor evidence="1">
        <name>Mg(2+)</name>
        <dbReference type="ChEBI" id="CHEBI:18420"/>
    </cofactor>
</comment>
<sequence>MDFIDYTFRPGLRNELTLSFRGIGSSSMFALLKPTFSLPHRPVPAARVQVKRSHNDVFLETTSSELESKWLQVYDSLKWELIHDPSFEFDDHSRQWAERMLDYNVPGGKMNRGVSVVDSYRLLKGDELTDDEFFLSSALGWCAEWLQAHFLVFDDIMDESRIRRGQPCWFRLPEVGMTAVNDGVILRCHIPRILKKHFRSKAYYVDLLELFNEVEFQTASGQMIDLTTTLVGKKDLSKYSLSMHRRIAKYKSAYGSFYISVACALIMFGENLDDHVEAKDVLVEMGIYYQIQIGSDVENFKCSWLVVKALELANEEQKKLLHENYGRKDPANVAKVKELYNTLNLPGVFEDYENKTHEKLIKSIECHPSKAVQAMLKSLLRKIYKRH</sequence>
<dbReference type="EMBL" id="JARYMX010000002">
    <property type="protein sequence ID" value="KAJ9562732.1"/>
    <property type="molecule type" value="Genomic_DNA"/>
</dbReference>
<reference evidence="8" key="1">
    <citation type="submission" date="2023-03" db="EMBL/GenBank/DDBJ databases">
        <title>Chromosome-scale reference genome and RAD-based genetic map of yellow starthistle (Centaurea solstitialis) reveal putative structural variation and QTLs associated with invader traits.</title>
        <authorList>
            <person name="Reatini B."/>
            <person name="Cang F.A."/>
            <person name="Jiang Q."/>
            <person name="Mckibben M.T.W."/>
            <person name="Barker M.S."/>
            <person name="Rieseberg L.H."/>
            <person name="Dlugosch K.M."/>
        </authorList>
    </citation>
    <scope>NUCLEOTIDE SEQUENCE</scope>
    <source>
        <strain evidence="8">CAN-66</strain>
        <tissue evidence="8">Leaf</tissue>
    </source>
</reference>
<name>A0AA38WIX7_9ASTR</name>
<dbReference type="InterPro" id="IPR000092">
    <property type="entry name" value="Polyprenyl_synt"/>
</dbReference>
<dbReference type="Pfam" id="PF00348">
    <property type="entry name" value="polyprenyl_synt"/>
    <property type="match status" value="1"/>
</dbReference>
<dbReference type="FunFam" id="1.10.600.10:FF:000008">
    <property type="entry name" value="Farnesyl pyrophosphate synthase"/>
    <property type="match status" value="1"/>
</dbReference>
<keyword evidence="6" id="KW-0414">Isoprene biosynthesis</keyword>
<dbReference type="InterPro" id="IPR033749">
    <property type="entry name" value="Polyprenyl_synt_CS"/>
</dbReference>
<dbReference type="InterPro" id="IPR039702">
    <property type="entry name" value="FPS1-like"/>
</dbReference>
<dbReference type="PANTHER" id="PTHR11525">
    <property type="entry name" value="FARNESYL-PYROPHOSPHATE SYNTHETASE"/>
    <property type="match status" value="1"/>
</dbReference>
<keyword evidence="5" id="KW-0460">Magnesium</keyword>
<dbReference type="Proteomes" id="UP001172457">
    <property type="component" value="Chromosome 2"/>
</dbReference>
<evidence type="ECO:0000256" key="5">
    <source>
        <dbReference type="ARBA" id="ARBA00022842"/>
    </source>
</evidence>
<evidence type="ECO:0000313" key="9">
    <source>
        <dbReference type="Proteomes" id="UP001172457"/>
    </source>
</evidence>
<protein>
    <recommendedName>
        <fullName evidence="10">Farnesyl diphosphate synthase</fullName>
    </recommendedName>
</protein>
<evidence type="ECO:0008006" key="10">
    <source>
        <dbReference type="Google" id="ProtNLM"/>
    </source>
</evidence>
<evidence type="ECO:0000256" key="1">
    <source>
        <dbReference type="ARBA" id="ARBA00001946"/>
    </source>
</evidence>
<keyword evidence="9" id="KW-1185">Reference proteome</keyword>
<comment type="similarity">
    <text evidence="2 7">Belongs to the FPP/GGPP synthase family.</text>
</comment>
<dbReference type="GO" id="GO:0046872">
    <property type="term" value="F:metal ion binding"/>
    <property type="evidence" value="ECO:0007669"/>
    <property type="project" value="UniProtKB-KW"/>
</dbReference>
<evidence type="ECO:0000256" key="7">
    <source>
        <dbReference type="RuleBase" id="RU004466"/>
    </source>
</evidence>
<dbReference type="SUPFAM" id="SSF48576">
    <property type="entry name" value="Terpenoid synthases"/>
    <property type="match status" value="1"/>
</dbReference>
<evidence type="ECO:0000256" key="4">
    <source>
        <dbReference type="ARBA" id="ARBA00022723"/>
    </source>
</evidence>
<evidence type="ECO:0000256" key="6">
    <source>
        <dbReference type="ARBA" id="ARBA00023229"/>
    </source>
</evidence>
<comment type="caution">
    <text evidence="8">The sequence shown here is derived from an EMBL/GenBank/DDBJ whole genome shotgun (WGS) entry which is preliminary data.</text>
</comment>
<dbReference type="GO" id="GO:0004337">
    <property type="term" value="F:(2E,6E)-farnesyl diphosphate synthase activity"/>
    <property type="evidence" value="ECO:0007669"/>
    <property type="project" value="TreeGrafter"/>
</dbReference>
<keyword evidence="3 7" id="KW-0808">Transferase</keyword>
<dbReference type="PROSITE" id="PS00723">
    <property type="entry name" value="POLYPRENYL_SYNTHASE_1"/>
    <property type="match status" value="1"/>
</dbReference>
<dbReference type="GO" id="GO:0005737">
    <property type="term" value="C:cytoplasm"/>
    <property type="evidence" value="ECO:0007669"/>
    <property type="project" value="TreeGrafter"/>
</dbReference>
<dbReference type="GO" id="GO:0004161">
    <property type="term" value="F:dimethylallyltranstransferase activity"/>
    <property type="evidence" value="ECO:0007669"/>
    <property type="project" value="TreeGrafter"/>
</dbReference>
<dbReference type="Gene3D" id="1.10.600.10">
    <property type="entry name" value="Farnesyl Diphosphate Synthase"/>
    <property type="match status" value="1"/>
</dbReference>
<gene>
    <name evidence="8" type="ORF">OSB04_007892</name>
</gene>
<dbReference type="PANTHER" id="PTHR11525:SF0">
    <property type="entry name" value="FARNESYL PYROPHOSPHATE SYNTHASE"/>
    <property type="match status" value="1"/>
</dbReference>